<dbReference type="InterPro" id="IPR036779">
    <property type="entry name" value="LysM_dom_sf"/>
</dbReference>
<name>A0ABR2UF70_9PEZI</name>
<sequence>MLYFNNLQAGCAVFPTAAGTQLCMPHTCETYTVQQNDKFAGLVQQFGYAFTQSQLVAWNVDINRVCVDQPGGPTNLCVSGTTVAEASSCYATTYANTDAWTFPVLNSTASTTTAASNWTSISVTPVATYPVTQSAEPTPTPHQAQMASGCTDFYKVVDRHNFLQLDVYVCVSHDSASTATATTKTTSATTTSSSAPAPPGPTQAGIPADCNKWILQQDGVYCYDMASNADIDLACLYELNPALRTDAGECQGLWQGYAYCVGTKGLGVHDMIQAQIISVIFNHT</sequence>
<proteinExistence type="predicted"/>
<dbReference type="Proteomes" id="UP001408356">
    <property type="component" value="Unassembled WGS sequence"/>
</dbReference>
<reference evidence="3 4" key="1">
    <citation type="journal article" date="2024" name="J. Plant Pathol.">
        <title>Sequence and assembly of the genome of Seiridium unicorne, isolate CBS 538.82, causal agent of cypress canker disease.</title>
        <authorList>
            <person name="Scali E."/>
            <person name="Rocca G.D."/>
            <person name="Danti R."/>
            <person name="Garbelotto M."/>
            <person name="Barberini S."/>
            <person name="Baroncelli R."/>
            <person name="Emiliani G."/>
        </authorList>
    </citation>
    <scope>NUCLEOTIDE SEQUENCE [LARGE SCALE GENOMIC DNA]</scope>
    <source>
        <strain evidence="3 4">BM-138-508</strain>
    </source>
</reference>
<feature type="compositionally biased region" description="Low complexity" evidence="2">
    <location>
        <begin position="181"/>
        <end position="195"/>
    </location>
</feature>
<dbReference type="EMBL" id="JARVKF010000440">
    <property type="protein sequence ID" value="KAK9413239.1"/>
    <property type="molecule type" value="Genomic_DNA"/>
</dbReference>
<evidence type="ECO:0000313" key="4">
    <source>
        <dbReference type="Proteomes" id="UP001408356"/>
    </source>
</evidence>
<dbReference type="PANTHER" id="PTHR34997">
    <property type="entry name" value="AM15"/>
    <property type="match status" value="1"/>
</dbReference>
<organism evidence="3 4">
    <name type="scientific">Seiridium unicorne</name>
    <dbReference type="NCBI Taxonomy" id="138068"/>
    <lineage>
        <taxon>Eukaryota</taxon>
        <taxon>Fungi</taxon>
        <taxon>Dikarya</taxon>
        <taxon>Ascomycota</taxon>
        <taxon>Pezizomycotina</taxon>
        <taxon>Sordariomycetes</taxon>
        <taxon>Xylariomycetidae</taxon>
        <taxon>Amphisphaeriales</taxon>
        <taxon>Sporocadaceae</taxon>
        <taxon>Seiridium</taxon>
    </lineage>
</organism>
<keyword evidence="1" id="KW-0732">Signal</keyword>
<evidence type="ECO:0000256" key="2">
    <source>
        <dbReference type="SAM" id="MobiDB-lite"/>
    </source>
</evidence>
<keyword evidence="4" id="KW-1185">Reference proteome</keyword>
<comment type="caution">
    <text evidence="3">The sequence shown here is derived from an EMBL/GenBank/DDBJ whole genome shotgun (WGS) entry which is preliminary data.</text>
</comment>
<dbReference type="InterPro" id="IPR052210">
    <property type="entry name" value="LysM1-like"/>
</dbReference>
<evidence type="ECO:0000256" key="1">
    <source>
        <dbReference type="ARBA" id="ARBA00022729"/>
    </source>
</evidence>
<accession>A0ABR2UF70</accession>
<feature type="region of interest" description="Disordered" evidence="2">
    <location>
        <begin position="181"/>
        <end position="202"/>
    </location>
</feature>
<dbReference type="PANTHER" id="PTHR34997:SF2">
    <property type="entry name" value="LYSM DOMAIN-CONTAINING PROTEIN-RELATED"/>
    <property type="match status" value="1"/>
</dbReference>
<protein>
    <submittedName>
        <fullName evidence="3">LysM domain-containing protein</fullName>
    </submittedName>
</protein>
<gene>
    <name evidence="3" type="ORF">SUNI508_02438</name>
</gene>
<evidence type="ECO:0000313" key="3">
    <source>
        <dbReference type="EMBL" id="KAK9413239.1"/>
    </source>
</evidence>
<dbReference type="Gene3D" id="3.10.350.10">
    <property type="entry name" value="LysM domain"/>
    <property type="match status" value="1"/>
</dbReference>